<feature type="compositionally biased region" description="Acidic residues" evidence="2">
    <location>
        <begin position="953"/>
        <end position="975"/>
    </location>
</feature>
<evidence type="ECO:0000313" key="4">
    <source>
        <dbReference type="EMBL" id="EFQ94038.1"/>
    </source>
</evidence>
<feature type="compositionally biased region" description="Acidic residues" evidence="2">
    <location>
        <begin position="851"/>
        <end position="877"/>
    </location>
</feature>
<feature type="compositionally biased region" description="Basic and acidic residues" evidence="2">
    <location>
        <begin position="347"/>
        <end position="367"/>
    </location>
</feature>
<feature type="region of interest" description="Disordered" evidence="2">
    <location>
        <begin position="695"/>
        <end position="1025"/>
    </location>
</feature>
<feature type="compositionally biased region" description="Low complexity" evidence="2">
    <location>
        <begin position="738"/>
        <end position="747"/>
    </location>
</feature>
<feature type="compositionally biased region" description="Polar residues" evidence="2">
    <location>
        <begin position="262"/>
        <end position="271"/>
    </location>
</feature>
<dbReference type="PANTHER" id="PTHR21563">
    <property type="entry name" value="ZINC FINGER C3H1 DOMAIN-CONTAINING PROTEIN"/>
    <property type="match status" value="1"/>
</dbReference>
<dbReference type="EMBL" id="GL533554">
    <property type="protein sequence ID" value="EFQ94038.1"/>
    <property type="molecule type" value="Genomic_DNA"/>
</dbReference>
<dbReference type="InterPro" id="IPR019607">
    <property type="entry name" value="Putative_zinc-finger_domain"/>
</dbReference>
<evidence type="ECO:0000259" key="3">
    <source>
        <dbReference type="Pfam" id="PF10650"/>
    </source>
</evidence>
<feature type="compositionally biased region" description="Polar residues" evidence="2">
    <location>
        <begin position="978"/>
        <end position="992"/>
    </location>
</feature>
<feature type="compositionally biased region" description="Acidic residues" evidence="2">
    <location>
        <begin position="906"/>
        <end position="930"/>
    </location>
</feature>
<feature type="compositionally biased region" description="Polar residues" evidence="2">
    <location>
        <begin position="748"/>
        <end position="763"/>
    </location>
</feature>
<dbReference type="AlphaFoldDB" id="E3RJV2"/>
<feature type="compositionally biased region" description="Basic and acidic residues" evidence="2">
    <location>
        <begin position="545"/>
        <end position="577"/>
    </location>
</feature>
<feature type="compositionally biased region" description="Pro residues" evidence="2">
    <location>
        <begin position="81"/>
        <end position="92"/>
    </location>
</feature>
<dbReference type="Proteomes" id="UP000001067">
    <property type="component" value="Unassembled WGS sequence"/>
</dbReference>
<reference evidence="4 5" key="1">
    <citation type="journal article" date="2010" name="Genome Biol.">
        <title>A first genome assembly of the barley fungal pathogen Pyrenophora teres f. teres.</title>
        <authorList>
            <person name="Ellwood S.R."/>
            <person name="Liu Z."/>
            <person name="Syme R.A."/>
            <person name="Lai Z."/>
            <person name="Hane J.K."/>
            <person name="Keiper F."/>
            <person name="Moffat C.S."/>
            <person name="Oliver R.P."/>
            <person name="Friesen T.L."/>
        </authorList>
    </citation>
    <scope>NUCLEOTIDE SEQUENCE [LARGE SCALE GENOMIC DNA]</scope>
    <source>
        <strain evidence="4 5">0-1</strain>
    </source>
</reference>
<dbReference type="GO" id="GO:0005634">
    <property type="term" value="C:nucleus"/>
    <property type="evidence" value="ECO:0007669"/>
    <property type="project" value="TreeGrafter"/>
</dbReference>
<proteinExistence type="predicted"/>
<feature type="compositionally biased region" description="Pro residues" evidence="2">
    <location>
        <begin position="15"/>
        <end position="27"/>
    </location>
</feature>
<keyword evidence="5" id="KW-1185">Reference proteome</keyword>
<feature type="region of interest" description="Disordered" evidence="2">
    <location>
        <begin position="1"/>
        <end position="196"/>
    </location>
</feature>
<dbReference type="HOGENOM" id="CLU_285919_0_0_1"/>
<name>E3RJV2_PYRTT</name>
<feature type="compositionally biased region" description="Polar residues" evidence="2">
    <location>
        <begin position="466"/>
        <end position="477"/>
    </location>
</feature>
<dbReference type="InterPro" id="IPR039278">
    <property type="entry name" value="Red1"/>
</dbReference>
<feature type="compositionally biased region" description="Low complexity" evidence="2">
    <location>
        <begin position="320"/>
        <end position="346"/>
    </location>
</feature>
<dbReference type="GO" id="GO:0000178">
    <property type="term" value="C:exosome (RNase complex)"/>
    <property type="evidence" value="ECO:0007669"/>
    <property type="project" value="TreeGrafter"/>
</dbReference>
<accession>E3RJV2</accession>
<feature type="compositionally biased region" description="Polar residues" evidence="2">
    <location>
        <begin position="774"/>
        <end position="785"/>
    </location>
</feature>
<organism evidence="5">
    <name type="scientific">Pyrenophora teres f. teres (strain 0-1)</name>
    <name type="common">Barley net blotch fungus</name>
    <name type="synonym">Drechslera teres f. teres</name>
    <dbReference type="NCBI Taxonomy" id="861557"/>
    <lineage>
        <taxon>Eukaryota</taxon>
        <taxon>Fungi</taxon>
        <taxon>Dikarya</taxon>
        <taxon>Ascomycota</taxon>
        <taxon>Pezizomycotina</taxon>
        <taxon>Dothideomycetes</taxon>
        <taxon>Pleosporomycetidae</taxon>
        <taxon>Pleosporales</taxon>
        <taxon>Pleosporineae</taxon>
        <taxon>Pleosporaceae</taxon>
        <taxon>Pyrenophora</taxon>
    </lineage>
</organism>
<dbReference type="OrthoDB" id="1922977at2759"/>
<evidence type="ECO:0000256" key="2">
    <source>
        <dbReference type="SAM" id="MobiDB-lite"/>
    </source>
</evidence>
<protein>
    <recommendedName>
        <fullName evidence="3">Putative zinc-finger domain-containing protein</fullName>
    </recommendedName>
</protein>
<gene>
    <name evidence="4" type="ORF">PTT_08463</name>
</gene>
<evidence type="ECO:0000313" key="5">
    <source>
        <dbReference type="Proteomes" id="UP000001067"/>
    </source>
</evidence>
<sequence>MANHYSQPYYGFPNAHPPPQMHPPVPQPEDKRGPHHVQQLPGINLNSHAHNNQQPPFAAPAWPPQLPPDANLWALFQSGTFPPPNFPPPPFPGMAFPPSSLPHAPHNTAFAPPPLPPAPQHMPMPPQLPHPLPQPAAQAPAISNGRIQDIMDSEKEDGELSEADAASQPPKAAVQDAPPRENPQTPQEQLRQDREAAKQFIKLLHGNNVPYRILAEEQLDPELLRGLYQSLNLPSEPAPILPPKPHSAASSAPAVKPLAPVQQNKLPTVKTNVAPAPPTKAVASPTTPVDRKDYVKRLQAAKAAAKQAGSVKPTSPSQHALPAKPITPAPTTKTPQPAATPTAKPPVTDEQRARNTELIKQRLEAIKARQKPAGTVNNNAAAPAIPSTPTGQTQTAQAAATPTAASTGQSHTHSFSGIPGLFMNTPPVSNAPVPITSRPAPSAPQKQPAPTDTTKTSILQAPVTPHNRSIGQSQYNQQDDDSMIIEVSEDESNGSDMDIEDDQPAPQSVQTPHRPMGSLPSRAASAFPANSIVGAPGAQTPSTVAREKELVDKEKQLVAMRETLKKKLAEKRERDRAAAAAATTSAATTPSSLQQPSTPVLPPQIATPTKLPNPMMESAPVNSRGPPVDTDSSKTSPAKDTAQIRRAEIQSKLPTLDAEIASNANRMAQLMREMEQLTAQNERIAKDKAQLTKELEGLGVDTEGMSHAELRAKKDEIEREQPSEPNRPLQEPLPAPLPAASEAPQLQEPTASASRFSTQTINKTLDVDAAPETSVKSVQHQSRSEAPQVPRMDNAIPGIQTSATALGKDASEDTYSPPPPAGMNLEIGEVHSKTDGPQRSLTAQTATTPSSEEEGEVEMSVSEGDEDEEDDEPEYDPEEHAIVTDIPTQDAQPTGPSIPRSHAPTEDEEEAYEPPDIDQEMSDVGNDEANDASHAGQIEADDGAMDIATSSDDSSDDSDSDSDFDSDEQSTEDPAAETSISANKMSHQSTNIADDIAPELQSENKSAAAAVEPTPVPVDEDEPVKFTPYESPLRMFKSYRYHPSYAQDISGGFLSLTFSHQIDPEKPFCQYESAGGSCNDSECPDQHFREAAITGDKLLVQLGTANPGKTSEEKQRWNDGLRGVLKELRQKNIKDPNGIAAEIARYRRQFLNDDTRVVNL</sequence>
<feature type="compositionally biased region" description="Basic and acidic residues" evidence="2">
    <location>
        <begin position="704"/>
        <end position="722"/>
    </location>
</feature>
<feature type="compositionally biased region" description="Polar residues" evidence="2">
    <location>
        <begin position="886"/>
        <end position="895"/>
    </location>
</feature>
<feature type="compositionally biased region" description="Acidic residues" evidence="2">
    <location>
        <begin position="478"/>
        <end position="503"/>
    </location>
</feature>
<feature type="region of interest" description="Disordered" evidence="2">
    <location>
        <begin position="260"/>
        <end position="644"/>
    </location>
</feature>
<feature type="compositionally biased region" description="Low complexity" evidence="2">
    <location>
        <begin position="578"/>
        <end position="593"/>
    </location>
</feature>
<feature type="compositionally biased region" description="Pro residues" evidence="2">
    <location>
        <begin position="57"/>
        <end position="67"/>
    </location>
</feature>
<feature type="domain" description="Putative zinc-finger" evidence="3">
    <location>
        <begin position="1068"/>
        <end position="1089"/>
    </location>
</feature>
<dbReference type="eggNOG" id="KOG4839">
    <property type="taxonomic scope" value="Eukaryota"/>
</dbReference>
<feature type="compositionally biased region" description="Polar residues" evidence="2">
    <location>
        <begin position="837"/>
        <end position="849"/>
    </location>
</feature>
<dbReference type="KEGG" id="pte:PTT_08463"/>
<dbReference type="PANTHER" id="PTHR21563:SF3">
    <property type="entry name" value="ZINC FINGER C3H1 DOMAIN-CONTAINING PROTEIN"/>
    <property type="match status" value="1"/>
</dbReference>
<dbReference type="STRING" id="861557.E3RJV2"/>
<feature type="coiled-coil region" evidence="1">
    <location>
        <begin position="660"/>
        <end position="694"/>
    </location>
</feature>
<feature type="compositionally biased region" description="Pro residues" evidence="2">
    <location>
        <begin position="111"/>
        <end position="134"/>
    </location>
</feature>
<dbReference type="Pfam" id="PF10650">
    <property type="entry name" value="zf-C3H1"/>
    <property type="match status" value="1"/>
</dbReference>
<feature type="compositionally biased region" description="Low complexity" evidence="2">
    <location>
        <begin position="439"/>
        <end position="450"/>
    </location>
</feature>
<keyword evidence="1" id="KW-0175">Coiled coil</keyword>
<feature type="compositionally biased region" description="Low complexity" evidence="2">
    <location>
        <begin position="387"/>
        <end position="410"/>
    </location>
</feature>
<evidence type="ECO:0000256" key="1">
    <source>
        <dbReference type="SAM" id="Coils"/>
    </source>
</evidence>